<organism evidence="2">
    <name type="scientific">uncultured Caudovirales phage</name>
    <dbReference type="NCBI Taxonomy" id="2100421"/>
    <lineage>
        <taxon>Viruses</taxon>
        <taxon>Duplodnaviria</taxon>
        <taxon>Heunggongvirae</taxon>
        <taxon>Uroviricota</taxon>
        <taxon>Caudoviricetes</taxon>
        <taxon>Peduoviridae</taxon>
        <taxon>Maltschvirus</taxon>
        <taxon>Maltschvirus maltsch</taxon>
    </lineage>
</organism>
<protein>
    <submittedName>
        <fullName evidence="2">Uncharacterized protein</fullName>
    </submittedName>
</protein>
<dbReference type="EMBL" id="LR797252">
    <property type="protein sequence ID" value="CAB4196550.1"/>
    <property type="molecule type" value="Genomic_DNA"/>
</dbReference>
<evidence type="ECO:0000256" key="1">
    <source>
        <dbReference type="SAM" id="MobiDB-lite"/>
    </source>
</evidence>
<gene>
    <name evidence="2" type="ORF">UFOVP1290_70</name>
</gene>
<evidence type="ECO:0000313" key="2">
    <source>
        <dbReference type="EMBL" id="CAB4196550.1"/>
    </source>
</evidence>
<feature type="compositionally biased region" description="Low complexity" evidence="1">
    <location>
        <begin position="20"/>
        <end position="39"/>
    </location>
</feature>
<feature type="compositionally biased region" description="Polar residues" evidence="1">
    <location>
        <begin position="1"/>
        <end position="13"/>
    </location>
</feature>
<proteinExistence type="predicted"/>
<sequence>MSNYPTGFDTLTNMPYVPSPGATGPTGPTGDTGPTGPKGDPTIIGAPVTGYVVTYDGAQWVPAPATGYKLFYTGDYQNGTCTPSANIKAGGAGTYTIEGIPWIAGHLTKSVSLAVNADGITCQPDGSAPSPVLHTLMSNVIGGTVAELDAILMTRVTRVGAANDPSSSFSLIGGYEVYNAGLDTPTHYAYLGVAKYQNIATRMNYGSSMTAFGASGDYVNIGDDVVMAMQYTNGGRTQTYYAMAWSGTWPTLGEMTMVGSYNLPIGTTAADRWIAASLTLSMRFDSGASTTDTYSVRELRAWIR</sequence>
<name>A0A6J5RG70_9CAUD</name>
<accession>A0A6J5RG70</accession>
<reference evidence="2" key="1">
    <citation type="submission" date="2020-05" db="EMBL/GenBank/DDBJ databases">
        <authorList>
            <person name="Chiriac C."/>
            <person name="Salcher M."/>
            <person name="Ghai R."/>
            <person name="Kavagutti S V."/>
        </authorList>
    </citation>
    <scope>NUCLEOTIDE SEQUENCE</scope>
</reference>
<feature type="region of interest" description="Disordered" evidence="1">
    <location>
        <begin position="1"/>
        <end position="39"/>
    </location>
</feature>